<evidence type="ECO:0000256" key="3">
    <source>
        <dbReference type="ARBA" id="ARBA00023004"/>
    </source>
</evidence>
<keyword evidence="5" id="KW-0472">Membrane</keyword>
<name>B7GBP3_PHATC</name>
<dbReference type="CDD" id="cd00207">
    <property type="entry name" value="fer2"/>
    <property type="match status" value="1"/>
</dbReference>
<dbReference type="GO" id="GO:0046872">
    <property type="term" value="F:metal ion binding"/>
    <property type="evidence" value="ECO:0007669"/>
    <property type="project" value="UniProtKB-KW"/>
</dbReference>
<dbReference type="InParanoid" id="B7GBP3"/>
<dbReference type="Pfam" id="PF00111">
    <property type="entry name" value="Fer2"/>
    <property type="match status" value="1"/>
</dbReference>
<evidence type="ECO:0000259" key="6">
    <source>
        <dbReference type="Pfam" id="PF00111"/>
    </source>
</evidence>
<dbReference type="PaxDb" id="2850-Phatr49724"/>
<evidence type="ECO:0000256" key="4">
    <source>
        <dbReference type="ARBA" id="ARBA00023014"/>
    </source>
</evidence>
<dbReference type="GO" id="GO:0140647">
    <property type="term" value="P:P450-containing electron transport chain"/>
    <property type="evidence" value="ECO:0007669"/>
    <property type="project" value="InterPro"/>
</dbReference>
<reference evidence="7 8" key="1">
    <citation type="journal article" date="2008" name="Nature">
        <title>The Phaeodactylum genome reveals the evolutionary history of diatom genomes.</title>
        <authorList>
            <person name="Bowler C."/>
            <person name="Allen A.E."/>
            <person name="Badger J.H."/>
            <person name="Grimwood J."/>
            <person name="Jabbari K."/>
            <person name="Kuo A."/>
            <person name="Maheswari U."/>
            <person name="Martens C."/>
            <person name="Maumus F."/>
            <person name="Otillar R.P."/>
            <person name="Rayko E."/>
            <person name="Salamov A."/>
            <person name="Vandepoele K."/>
            <person name="Beszteri B."/>
            <person name="Gruber A."/>
            <person name="Heijde M."/>
            <person name="Katinka M."/>
            <person name="Mock T."/>
            <person name="Valentin K."/>
            <person name="Verret F."/>
            <person name="Berges J.A."/>
            <person name="Brownlee C."/>
            <person name="Cadoret J.P."/>
            <person name="Chiovitti A."/>
            <person name="Choi C.J."/>
            <person name="Coesel S."/>
            <person name="De Martino A."/>
            <person name="Detter J.C."/>
            <person name="Durkin C."/>
            <person name="Falciatore A."/>
            <person name="Fournet J."/>
            <person name="Haruta M."/>
            <person name="Huysman M.J."/>
            <person name="Jenkins B.D."/>
            <person name="Jiroutova K."/>
            <person name="Jorgensen R.E."/>
            <person name="Joubert Y."/>
            <person name="Kaplan A."/>
            <person name="Kroger N."/>
            <person name="Kroth P.G."/>
            <person name="La Roche J."/>
            <person name="Lindquist E."/>
            <person name="Lommer M."/>
            <person name="Martin-Jezequel V."/>
            <person name="Lopez P.J."/>
            <person name="Lucas S."/>
            <person name="Mangogna M."/>
            <person name="McGinnis K."/>
            <person name="Medlin L.K."/>
            <person name="Montsant A."/>
            <person name="Oudot-Le Secq M.P."/>
            <person name="Napoli C."/>
            <person name="Obornik M."/>
            <person name="Parker M.S."/>
            <person name="Petit J.L."/>
            <person name="Porcel B.M."/>
            <person name="Poulsen N."/>
            <person name="Robison M."/>
            <person name="Rychlewski L."/>
            <person name="Rynearson T.A."/>
            <person name="Schmutz J."/>
            <person name="Shapiro H."/>
            <person name="Siaut M."/>
            <person name="Stanley M."/>
            <person name="Sussman M.R."/>
            <person name="Taylor A.R."/>
            <person name="Vardi A."/>
            <person name="von Dassow P."/>
            <person name="Vyverman W."/>
            <person name="Willis A."/>
            <person name="Wyrwicz L.S."/>
            <person name="Rokhsar D.S."/>
            <person name="Weissenbach J."/>
            <person name="Armbrust E.V."/>
            <person name="Green B.R."/>
            <person name="Van de Peer Y."/>
            <person name="Grigoriev I.V."/>
        </authorList>
    </citation>
    <scope>NUCLEOTIDE SEQUENCE [LARGE SCALE GENOMIC DNA]</scope>
    <source>
        <strain evidence="7 8">CCAP 1055/1</strain>
    </source>
</reference>
<evidence type="ECO:0000313" key="7">
    <source>
        <dbReference type="EMBL" id="EEC43962.1"/>
    </source>
</evidence>
<keyword evidence="5" id="KW-0812">Transmembrane</keyword>
<sequence length="357" mass="39260">MERRISYTHNIQICKYQRVIFGVVSLHLFFVLYLLPPACHCLSTPFGKTAKNVATQILQGTGESMVDLNQYNLDSLSRIEQEWTANMVQKVGENEVGLRLGCKSDGELYVDIVPVVFPRTQSGLGLELVELAGGRDDGLGITVVSGLVEGGAAMEKDILPGDSISKVSVVRKQKSNLNKKQAVAETIQEVSVSTECLGYEATVRALQTLPPRTTSSSLSSSSSYDEFYSVLLKRLRRKPKVTIKLQYPPSQEDAEDETIELFAGENLRQGMLIRGVKLNDPLAKRFDSKNGGNCGAGGLCRTCSVSVTSGINLLNPQRLAEKQMLADNPRWRLACKAIVGFGMQEGEMTVRVNPRQW</sequence>
<organism evidence="7 8">
    <name type="scientific">Phaeodactylum tricornutum (strain CCAP 1055/1)</name>
    <dbReference type="NCBI Taxonomy" id="556484"/>
    <lineage>
        <taxon>Eukaryota</taxon>
        <taxon>Sar</taxon>
        <taxon>Stramenopiles</taxon>
        <taxon>Ochrophyta</taxon>
        <taxon>Bacillariophyta</taxon>
        <taxon>Bacillariophyceae</taxon>
        <taxon>Bacillariophycidae</taxon>
        <taxon>Naviculales</taxon>
        <taxon>Phaeodactylaceae</taxon>
        <taxon>Phaeodactylum</taxon>
    </lineage>
</organism>
<gene>
    <name evidence="7" type="ORF">PHATRDRAFT_49724</name>
</gene>
<dbReference type="KEGG" id="pti:PHATRDRAFT_49724"/>
<dbReference type="InterPro" id="IPR001041">
    <property type="entry name" value="2Fe-2S_ferredoxin-type"/>
</dbReference>
<keyword evidence="2" id="KW-0479">Metal-binding</keyword>
<reference evidence="8" key="2">
    <citation type="submission" date="2008-08" db="EMBL/GenBank/DDBJ databases">
        <authorList>
            <consortium name="Diatom Consortium"/>
            <person name="Grigoriev I."/>
            <person name="Grimwood J."/>
            <person name="Kuo A."/>
            <person name="Otillar R.P."/>
            <person name="Salamov A."/>
            <person name="Detter J.C."/>
            <person name="Lindquist E."/>
            <person name="Shapiro H."/>
            <person name="Lucas S."/>
            <person name="Glavina del Rio T."/>
            <person name="Pitluck S."/>
            <person name="Rokhsar D."/>
            <person name="Bowler C."/>
        </authorList>
    </citation>
    <scope>GENOME REANNOTATION</scope>
    <source>
        <strain evidence="8">CCAP 1055/1</strain>
    </source>
</reference>
<proteinExistence type="predicted"/>
<keyword evidence="3" id="KW-0408">Iron</keyword>
<dbReference type="eggNOG" id="ENOG502S4WU">
    <property type="taxonomic scope" value="Eukaryota"/>
</dbReference>
<evidence type="ECO:0000256" key="2">
    <source>
        <dbReference type="ARBA" id="ARBA00022723"/>
    </source>
</evidence>
<keyword evidence="4" id="KW-0411">Iron-sulfur</keyword>
<accession>B7GBP3</accession>
<dbReference type="SUPFAM" id="SSF50156">
    <property type="entry name" value="PDZ domain-like"/>
    <property type="match status" value="1"/>
</dbReference>
<feature type="transmembrane region" description="Helical" evidence="5">
    <location>
        <begin position="20"/>
        <end position="36"/>
    </location>
</feature>
<dbReference type="RefSeq" id="XP_002184563.1">
    <property type="nucleotide sequence ID" value="XM_002184527.1"/>
</dbReference>
<dbReference type="PANTHER" id="PTHR23426:SF67">
    <property type="entry name" value="2FE-2S FERREDOXIN-TYPE DOMAIN-CONTAINING PROTEIN"/>
    <property type="match status" value="1"/>
</dbReference>
<dbReference type="GO" id="GO:0005739">
    <property type="term" value="C:mitochondrion"/>
    <property type="evidence" value="ECO:0007669"/>
    <property type="project" value="TreeGrafter"/>
</dbReference>
<dbReference type="EMBL" id="CM000626">
    <property type="protein sequence ID" value="EEC43962.1"/>
    <property type="molecule type" value="Genomic_DNA"/>
</dbReference>
<dbReference type="OrthoDB" id="5987010at2759"/>
<dbReference type="Proteomes" id="UP000000759">
    <property type="component" value="Chromosome 24"/>
</dbReference>
<keyword evidence="1" id="KW-0001">2Fe-2S</keyword>
<dbReference type="SUPFAM" id="SSF54292">
    <property type="entry name" value="2Fe-2S ferredoxin-like"/>
    <property type="match status" value="1"/>
</dbReference>
<dbReference type="InterPro" id="IPR001055">
    <property type="entry name" value="Adrenodoxin-like"/>
</dbReference>
<dbReference type="GeneID" id="7198418"/>
<dbReference type="HOGENOM" id="CLU_892721_0_0_1"/>
<dbReference type="Gene3D" id="3.10.20.30">
    <property type="match status" value="1"/>
</dbReference>
<keyword evidence="5" id="KW-1133">Transmembrane helix</keyword>
<evidence type="ECO:0000256" key="5">
    <source>
        <dbReference type="SAM" id="Phobius"/>
    </source>
</evidence>
<evidence type="ECO:0000256" key="1">
    <source>
        <dbReference type="ARBA" id="ARBA00022714"/>
    </source>
</evidence>
<dbReference type="GO" id="GO:0051537">
    <property type="term" value="F:2 iron, 2 sulfur cluster binding"/>
    <property type="evidence" value="ECO:0007669"/>
    <property type="project" value="UniProtKB-KW"/>
</dbReference>
<dbReference type="InterPro" id="IPR036034">
    <property type="entry name" value="PDZ_sf"/>
</dbReference>
<dbReference type="InterPro" id="IPR012675">
    <property type="entry name" value="Beta-grasp_dom_sf"/>
</dbReference>
<feature type="domain" description="2Fe-2S ferredoxin-type" evidence="6">
    <location>
        <begin position="293"/>
        <end position="339"/>
    </location>
</feature>
<dbReference type="AlphaFoldDB" id="B7GBP3"/>
<dbReference type="InterPro" id="IPR036010">
    <property type="entry name" value="2Fe-2S_ferredoxin-like_sf"/>
</dbReference>
<evidence type="ECO:0000313" key="8">
    <source>
        <dbReference type="Proteomes" id="UP000000759"/>
    </source>
</evidence>
<dbReference type="PANTHER" id="PTHR23426">
    <property type="entry name" value="FERREDOXIN/ADRENODOXIN"/>
    <property type="match status" value="1"/>
</dbReference>
<dbReference type="OMA" id="THNIQIC"/>
<dbReference type="GO" id="GO:0009055">
    <property type="term" value="F:electron transfer activity"/>
    <property type="evidence" value="ECO:0007669"/>
    <property type="project" value="TreeGrafter"/>
</dbReference>
<keyword evidence="8" id="KW-1185">Reference proteome</keyword>
<protein>
    <recommendedName>
        <fullName evidence="6">2Fe-2S ferredoxin-type domain-containing protein</fullName>
    </recommendedName>
</protein>